<dbReference type="Pfam" id="PF02706">
    <property type="entry name" value="Wzz"/>
    <property type="match status" value="1"/>
</dbReference>
<evidence type="ECO:0000313" key="11">
    <source>
        <dbReference type="Proteomes" id="UP000265903"/>
    </source>
</evidence>
<dbReference type="AlphaFoldDB" id="A0A3M2RLT2"/>
<evidence type="ECO:0000256" key="2">
    <source>
        <dbReference type="ARBA" id="ARBA00022475"/>
    </source>
</evidence>
<evidence type="ECO:0000259" key="9">
    <source>
        <dbReference type="Pfam" id="PF13807"/>
    </source>
</evidence>
<feature type="coiled-coil region" evidence="6">
    <location>
        <begin position="336"/>
        <end position="363"/>
    </location>
</feature>
<evidence type="ECO:0000256" key="4">
    <source>
        <dbReference type="ARBA" id="ARBA00022989"/>
    </source>
</evidence>
<gene>
    <name evidence="10" type="primary">ptk</name>
    <name evidence="10" type="ORF">DOQ08_00807</name>
</gene>
<dbReference type="Proteomes" id="UP000265903">
    <property type="component" value="Unassembled WGS sequence"/>
</dbReference>
<keyword evidence="5 7" id="KW-0472">Membrane</keyword>
<dbReference type="PANTHER" id="PTHR32309">
    <property type="entry name" value="TYROSINE-PROTEIN KINASE"/>
    <property type="match status" value="1"/>
</dbReference>
<keyword evidence="2" id="KW-1003">Cell membrane</keyword>
<accession>A0A3M2RLT2</accession>
<dbReference type="PANTHER" id="PTHR32309:SF13">
    <property type="entry name" value="FERRIC ENTEROBACTIN TRANSPORT PROTEIN FEPE"/>
    <property type="match status" value="1"/>
</dbReference>
<dbReference type="GO" id="GO:0004713">
    <property type="term" value="F:protein tyrosine kinase activity"/>
    <property type="evidence" value="ECO:0007669"/>
    <property type="project" value="TreeGrafter"/>
</dbReference>
<keyword evidence="6" id="KW-0175">Coiled coil</keyword>
<evidence type="ECO:0000313" key="10">
    <source>
        <dbReference type="EMBL" id="RMJ06122.1"/>
    </source>
</evidence>
<dbReference type="Pfam" id="PF13807">
    <property type="entry name" value="GNVR"/>
    <property type="match status" value="1"/>
</dbReference>
<evidence type="ECO:0000256" key="7">
    <source>
        <dbReference type="SAM" id="Phobius"/>
    </source>
</evidence>
<dbReference type="OrthoDB" id="9795292at2"/>
<keyword evidence="4 7" id="KW-1133">Transmembrane helix</keyword>
<dbReference type="InterPro" id="IPR032807">
    <property type="entry name" value="GNVR"/>
</dbReference>
<proteinExistence type="predicted"/>
<evidence type="ECO:0000259" key="8">
    <source>
        <dbReference type="Pfam" id="PF02706"/>
    </source>
</evidence>
<keyword evidence="3 7" id="KW-0812">Transmembrane</keyword>
<evidence type="ECO:0000256" key="6">
    <source>
        <dbReference type="SAM" id="Coils"/>
    </source>
</evidence>
<protein>
    <submittedName>
        <fullName evidence="10">Tyrosine-protein kinase ptk</fullName>
        <ecNumber evidence="10">2.7.10.-</ecNumber>
    </submittedName>
</protein>
<sequence>MALPLSQIPQEVIREVRNRKWLAFFLFVVVSFAILGAGFLWPYKYQSDVIIFVDDQNIITPLMEGRAVTTEINDRISAARELLLSRSVIEKVAVDPSIFEGEPSDQESIEKRIAYVRSGVTIRPRGDSYFSIGFISTSQMESFRTAQRLAQLFIEETKDRKRIESRGAYEFIDKQVKGYEQQLTQAENRLKQFLSEHNDGTEQQGNARMAQLRNQLELAKLEQEELITRTASLEDQLAGVRPTIRQGRSQDSYSERIRILEERLDSLRLQYHDTYPDIVILQEQLAELRKQQRAAARRPNTRRSLAGEDAVNPLYQELSAALSTTRADMATVKTRISSLEKLMEEQTLRMERIQANKARYSELTRDMEVNREIYDDLLKRREKARVSMHLDIEGQGLNYRINEPAQYPREPKGPKFSMFAIAGLLLGMAAPFGALAGVLQVDPRIRASKQLEDDIGLPVLIEIPKVRTPYEKRIDRKVTLLVGVFALLAAVIYIAVVVLAYLGVV</sequence>
<keyword evidence="11" id="KW-1185">Reference proteome</keyword>
<comment type="caution">
    <text evidence="10">The sequence shown here is derived from an EMBL/GenBank/DDBJ whole genome shotgun (WGS) entry which is preliminary data.</text>
</comment>
<feature type="domain" description="Tyrosine-protein kinase G-rich" evidence="9">
    <location>
        <begin position="362"/>
        <end position="431"/>
    </location>
</feature>
<keyword evidence="10" id="KW-0808">Transferase</keyword>
<feature type="transmembrane region" description="Helical" evidence="7">
    <location>
        <begin position="416"/>
        <end position="439"/>
    </location>
</feature>
<dbReference type="EMBL" id="QMDL01000001">
    <property type="protein sequence ID" value="RMJ06122.1"/>
    <property type="molecule type" value="Genomic_DNA"/>
</dbReference>
<dbReference type="GO" id="GO:0005886">
    <property type="term" value="C:plasma membrane"/>
    <property type="evidence" value="ECO:0007669"/>
    <property type="project" value="UniProtKB-SubCell"/>
</dbReference>
<dbReference type="InterPro" id="IPR003856">
    <property type="entry name" value="LPS_length_determ_N"/>
</dbReference>
<keyword evidence="10" id="KW-0418">Kinase</keyword>
<evidence type="ECO:0000256" key="5">
    <source>
        <dbReference type="ARBA" id="ARBA00023136"/>
    </source>
</evidence>
<evidence type="ECO:0000256" key="3">
    <source>
        <dbReference type="ARBA" id="ARBA00022692"/>
    </source>
</evidence>
<dbReference type="EC" id="2.7.10.-" evidence="10"/>
<organism evidence="10 11">
    <name type="scientific">Marinobacter litoralis</name>
    <dbReference type="NCBI Taxonomy" id="187981"/>
    <lineage>
        <taxon>Bacteria</taxon>
        <taxon>Pseudomonadati</taxon>
        <taxon>Pseudomonadota</taxon>
        <taxon>Gammaproteobacteria</taxon>
        <taxon>Pseudomonadales</taxon>
        <taxon>Marinobacteraceae</taxon>
        <taxon>Marinobacter</taxon>
    </lineage>
</organism>
<feature type="transmembrane region" description="Helical" evidence="7">
    <location>
        <begin position="21"/>
        <end position="43"/>
    </location>
</feature>
<evidence type="ECO:0000256" key="1">
    <source>
        <dbReference type="ARBA" id="ARBA00004651"/>
    </source>
</evidence>
<dbReference type="InterPro" id="IPR050445">
    <property type="entry name" value="Bact_polysacc_biosynth/exp"/>
</dbReference>
<feature type="coiled-coil region" evidence="6">
    <location>
        <begin position="169"/>
        <end position="298"/>
    </location>
</feature>
<dbReference type="InterPro" id="IPR014345">
    <property type="entry name" value="XrtA_polysacc_chain"/>
</dbReference>
<dbReference type="RefSeq" id="WP_114333589.1">
    <property type="nucleotide sequence ID" value="NZ_QMDL01000001.1"/>
</dbReference>
<dbReference type="NCBIfam" id="TIGR03007">
    <property type="entry name" value="pepcterm_ChnLen"/>
    <property type="match status" value="1"/>
</dbReference>
<feature type="domain" description="Polysaccharide chain length determinant N-terminal" evidence="8">
    <location>
        <begin position="11"/>
        <end position="93"/>
    </location>
</feature>
<name>A0A3M2RLT2_9GAMM</name>
<comment type="subcellular location">
    <subcellularLocation>
        <location evidence="1">Cell membrane</location>
        <topology evidence="1">Multi-pass membrane protein</topology>
    </subcellularLocation>
</comment>
<feature type="transmembrane region" description="Helical" evidence="7">
    <location>
        <begin position="478"/>
        <end position="502"/>
    </location>
</feature>
<reference evidence="10 11" key="1">
    <citation type="submission" date="2018-08" db="EMBL/GenBank/DDBJ databases">
        <title>Whole Genome Sequence of the Moderate Halophilic Marine Bacterium Marinobacter litoralis Sw-45.</title>
        <authorList>
            <person name="Musa H."/>
        </authorList>
    </citation>
    <scope>NUCLEOTIDE SEQUENCE [LARGE SCALE GENOMIC DNA]</scope>
    <source>
        <strain evidence="10 11">Sw-45</strain>
    </source>
</reference>